<dbReference type="AlphaFoldDB" id="A0A0G4LQB6"/>
<keyword evidence="5" id="KW-1185">Reference proteome</keyword>
<feature type="compositionally biased region" description="Low complexity" evidence="1">
    <location>
        <begin position="108"/>
        <end position="146"/>
    </location>
</feature>
<dbReference type="EMBL" id="CVQI01005335">
    <property type="protein sequence ID" value="CRK14758.1"/>
    <property type="molecule type" value="Genomic_DNA"/>
</dbReference>
<feature type="region of interest" description="Disordered" evidence="1">
    <location>
        <begin position="108"/>
        <end position="201"/>
    </location>
</feature>
<evidence type="ECO:0000313" key="4">
    <source>
        <dbReference type="EMBL" id="CRK24134.1"/>
    </source>
</evidence>
<dbReference type="EMBL" id="CVQH01016668">
    <property type="protein sequence ID" value="CRK24134.1"/>
    <property type="molecule type" value="Genomic_DNA"/>
</dbReference>
<feature type="non-terminal residue" evidence="4">
    <location>
        <position position="356"/>
    </location>
</feature>
<keyword evidence="2" id="KW-0812">Transmembrane</keyword>
<reference evidence="5 6" key="1">
    <citation type="submission" date="2015-05" db="EMBL/GenBank/DDBJ databases">
        <authorList>
            <person name="Fogelqvist Johan"/>
        </authorList>
    </citation>
    <scope>NUCLEOTIDE SEQUENCE [LARGE SCALE GENOMIC DNA]</scope>
    <source>
        <strain evidence="4">VL1</strain>
        <strain evidence="3">VL2</strain>
    </source>
</reference>
<evidence type="ECO:0000256" key="1">
    <source>
        <dbReference type="SAM" id="MobiDB-lite"/>
    </source>
</evidence>
<name>A0A0G4LQB6_VERLO</name>
<evidence type="ECO:0000313" key="5">
    <source>
        <dbReference type="Proteomes" id="UP000044602"/>
    </source>
</evidence>
<dbReference type="Proteomes" id="UP000044602">
    <property type="component" value="Unassembled WGS sequence"/>
</dbReference>
<feature type="compositionally biased region" description="Acidic residues" evidence="1">
    <location>
        <begin position="318"/>
        <end position="327"/>
    </location>
</feature>
<sequence length="356" mass="36720">MPVVANYLVPDRQVARTLTAQVEASSTAALPPPAPPLPVPEANFIPLYVLLALVPLTFLAVGLWACRLERRAARAQASGDIELQTLRTFWFPWREAVEVSPPAAAAASETATLAPGAAANQAPHVDTDTPAAAAAAAPLAPEAATTSQHLSSRFSLDESPTPRAKRGRNNAAAAAAAKKNNAKDNNNSNANSSDTDAAKETSEAAAAAALANGASRLLSRLRAGEATTTLPTTIKDWRSVHAALLPHRFGPSPFPGRGGRDDGGPVSPTISAPSFIGSSVVSISAGPDDMRSSWVSGGAAAPAATPCKVVRFVGEGCEEQEEEDEDDCKGKGKGRAGVQVTTRSVVVSNPHDGKMF</sequence>
<dbReference type="Proteomes" id="UP000045706">
    <property type="component" value="Unassembled WGS sequence"/>
</dbReference>
<proteinExistence type="predicted"/>
<keyword evidence="2" id="KW-0472">Membrane</keyword>
<feature type="transmembrane region" description="Helical" evidence="2">
    <location>
        <begin position="45"/>
        <end position="66"/>
    </location>
</feature>
<gene>
    <name evidence="4" type="ORF">BN1708_003824</name>
    <name evidence="3" type="ORF">BN1723_010471</name>
</gene>
<keyword evidence="2" id="KW-1133">Transmembrane helix</keyword>
<evidence type="ECO:0000313" key="3">
    <source>
        <dbReference type="EMBL" id="CRK14758.1"/>
    </source>
</evidence>
<evidence type="ECO:0000313" key="6">
    <source>
        <dbReference type="Proteomes" id="UP000045706"/>
    </source>
</evidence>
<feature type="compositionally biased region" description="Low complexity" evidence="1">
    <location>
        <begin position="169"/>
        <end position="195"/>
    </location>
</feature>
<feature type="region of interest" description="Disordered" evidence="1">
    <location>
        <begin position="318"/>
        <end position="342"/>
    </location>
</feature>
<accession>A0A0G4LQB6</accession>
<evidence type="ECO:0000256" key="2">
    <source>
        <dbReference type="SAM" id="Phobius"/>
    </source>
</evidence>
<organism evidence="4 5">
    <name type="scientific">Verticillium longisporum</name>
    <name type="common">Verticillium dahliae var. longisporum</name>
    <dbReference type="NCBI Taxonomy" id="100787"/>
    <lineage>
        <taxon>Eukaryota</taxon>
        <taxon>Fungi</taxon>
        <taxon>Dikarya</taxon>
        <taxon>Ascomycota</taxon>
        <taxon>Pezizomycotina</taxon>
        <taxon>Sordariomycetes</taxon>
        <taxon>Hypocreomycetidae</taxon>
        <taxon>Glomerellales</taxon>
        <taxon>Plectosphaerellaceae</taxon>
        <taxon>Verticillium</taxon>
    </lineage>
</organism>
<feature type="region of interest" description="Disordered" evidence="1">
    <location>
        <begin position="248"/>
        <end position="271"/>
    </location>
</feature>
<protein>
    <submittedName>
        <fullName evidence="4">Uncharacterized protein</fullName>
    </submittedName>
</protein>